<dbReference type="EMBL" id="MU005797">
    <property type="protein sequence ID" value="KAF2702611.1"/>
    <property type="molecule type" value="Genomic_DNA"/>
</dbReference>
<protein>
    <submittedName>
        <fullName evidence="1">Uncharacterized protein</fullName>
    </submittedName>
</protein>
<organism evidence="1 2">
    <name type="scientific">Pleomassaria siparia CBS 279.74</name>
    <dbReference type="NCBI Taxonomy" id="1314801"/>
    <lineage>
        <taxon>Eukaryota</taxon>
        <taxon>Fungi</taxon>
        <taxon>Dikarya</taxon>
        <taxon>Ascomycota</taxon>
        <taxon>Pezizomycotina</taxon>
        <taxon>Dothideomycetes</taxon>
        <taxon>Pleosporomycetidae</taxon>
        <taxon>Pleosporales</taxon>
        <taxon>Pleomassariaceae</taxon>
        <taxon>Pleomassaria</taxon>
    </lineage>
</organism>
<dbReference type="Proteomes" id="UP000799428">
    <property type="component" value="Unassembled WGS sequence"/>
</dbReference>
<feature type="non-terminal residue" evidence="1">
    <location>
        <position position="1"/>
    </location>
</feature>
<reference evidence="1" key="1">
    <citation type="journal article" date="2020" name="Stud. Mycol.">
        <title>101 Dothideomycetes genomes: a test case for predicting lifestyles and emergence of pathogens.</title>
        <authorList>
            <person name="Haridas S."/>
            <person name="Albert R."/>
            <person name="Binder M."/>
            <person name="Bloem J."/>
            <person name="Labutti K."/>
            <person name="Salamov A."/>
            <person name="Andreopoulos B."/>
            <person name="Baker S."/>
            <person name="Barry K."/>
            <person name="Bills G."/>
            <person name="Bluhm B."/>
            <person name="Cannon C."/>
            <person name="Castanera R."/>
            <person name="Culley D."/>
            <person name="Daum C."/>
            <person name="Ezra D."/>
            <person name="Gonzalez J."/>
            <person name="Henrissat B."/>
            <person name="Kuo A."/>
            <person name="Liang C."/>
            <person name="Lipzen A."/>
            <person name="Lutzoni F."/>
            <person name="Magnuson J."/>
            <person name="Mondo S."/>
            <person name="Nolan M."/>
            <person name="Ohm R."/>
            <person name="Pangilinan J."/>
            <person name="Park H.-J."/>
            <person name="Ramirez L."/>
            <person name="Alfaro M."/>
            <person name="Sun H."/>
            <person name="Tritt A."/>
            <person name="Yoshinaga Y."/>
            <person name="Zwiers L.-H."/>
            <person name="Turgeon B."/>
            <person name="Goodwin S."/>
            <person name="Spatafora J."/>
            <person name="Crous P."/>
            <person name="Grigoriev I."/>
        </authorList>
    </citation>
    <scope>NUCLEOTIDE SEQUENCE</scope>
    <source>
        <strain evidence="1">CBS 279.74</strain>
    </source>
</reference>
<sequence>YKNLITSKLRNVFCMRNHLTIILWYYKGFNKLKTPKIIYCFLLRKVANLFVWYL</sequence>
<evidence type="ECO:0000313" key="2">
    <source>
        <dbReference type="Proteomes" id="UP000799428"/>
    </source>
</evidence>
<name>A0A6G1JQW0_9PLEO</name>
<dbReference type="AlphaFoldDB" id="A0A6G1JQW0"/>
<accession>A0A6G1JQW0</accession>
<proteinExistence type="predicted"/>
<gene>
    <name evidence="1" type="ORF">K504DRAFT_394178</name>
</gene>
<evidence type="ECO:0000313" key="1">
    <source>
        <dbReference type="EMBL" id="KAF2702611.1"/>
    </source>
</evidence>
<keyword evidence="2" id="KW-1185">Reference proteome</keyword>